<evidence type="ECO:0000313" key="1">
    <source>
        <dbReference type="EMBL" id="OEY86876.1"/>
    </source>
</evidence>
<gene>
    <name evidence="1" type="ORF">BIY23_04595</name>
</gene>
<proteinExistence type="predicted"/>
<dbReference type="InterPro" id="IPR036770">
    <property type="entry name" value="Ankyrin_rpt-contain_sf"/>
</dbReference>
<keyword evidence="2" id="KW-1185">Reference proteome</keyword>
<protein>
    <submittedName>
        <fullName evidence="1">Uncharacterized protein</fullName>
    </submittedName>
</protein>
<dbReference type="InterPro" id="IPR002110">
    <property type="entry name" value="Ankyrin_rpt"/>
</dbReference>
<dbReference type="Proteomes" id="UP000175679">
    <property type="component" value="Unassembled WGS sequence"/>
</dbReference>
<dbReference type="SUPFAM" id="SSF48403">
    <property type="entry name" value="Ankyrin repeat"/>
    <property type="match status" value="1"/>
</dbReference>
<evidence type="ECO:0000313" key="2">
    <source>
        <dbReference type="Proteomes" id="UP000175679"/>
    </source>
</evidence>
<dbReference type="AlphaFoldDB" id="A0A1E7QKK7"/>
<organism evidence="1 2">
    <name type="scientific">Wolbachia pipientis</name>
    <dbReference type="NCBI Taxonomy" id="955"/>
    <lineage>
        <taxon>Bacteria</taxon>
        <taxon>Pseudomonadati</taxon>
        <taxon>Pseudomonadota</taxon>
        <taxon>Alphaproteobacteria</taxon>
        <taxon>Rickettsiales</taxon>
        <taxon>Anaplasmataceae</taxon>
        <taxon>Wolbachieae</taxon>
        <taxon>Wolbachia</taxon>
    </lineage>
</organism>
<accession>A0A1E7QKK7</accession>
<sequence length="170" mass="19551">MSIVKILLDIGANINVLEELELGATVLNYAAMDESTEILELLLNSDINNENIGKALIFAACSNKIKTVEVLLQEDINVSYLGNARHVTIHNRIRDLIQERLTRKEDDNYEINHRLNKAFIKERKYVVFYENLEEILCKLNRKENLDISKIINEIKNHCKDMINGKGISII</sequence>
<dbReference type="Gene3D" id="1.25.40.20">
    <property type="entry name" value="Ankyrin repeat-containing domain"/>
    <property type="match status" value="1"/>
</dbReference>
<name>A0A1E7QKK7_WOLPI</name>
<dbReference type="EMBL" id="MJMG01000002">
    <property type="protein sequence ID" value="OEY86876.1"/>
    <property type="molecule type" value="Genomic_DNA"/>
</dbReference>
<comment type="caution">
    <text evidence="1">The sequence shown here is derived from an EMBL/GenBank/DDBJ whole genome shotgun (WGS) entry which is preliminary data.</text>
</comment>
<reference evidence="1 2" key="1">
    <citation type="submission" date="2016-09" db="EMBL/GenBank/DDBJ databases">
        <title>Genomic evidence for plant-parasitic nematodes as the earliest Wolbachia hosts.</title>
        <authorList>
            <person name="Brown A.M."/>
            <person name="Wasala S.K."/>
            <person name="Howe D.K."/>
            <person name="Peetz A.B."/>
            <person name="Zasada I.A."/>
            <person name="Denver D.R."/>
        </authorList>
    </citation>
    <scope>NUCLEOTIDE SEQUENCE [LARGE SCALE GENOMIC DNA]</scope>
    <source>
        <strain evidence="2">wPpe</strain>
    </source>
</reference>
<dbReference type="Pfam" id="PF12796">
    <property type="entry name" value="Ank_2"/>
    <property type="match status" value="1"/>
</dbReference>